<name>A0A1M7I0S0_9BACL</name>
<keyword evidence="5" id="KW-1185">Reference proteome</keyword>
<dbReference type="Pfam" id="PF07687">
    <property type="entry name" value="M20_dimer"/>
    <property type="match status" value="1"/>
</dbReference>
<dbReference type="PANTHER" id="PTHR11014">
    <property type="entry name" value="PEPTIDASE M20 FAMILY MEMBER"/>
    <property type="match status" value="1"/>
</dbReference>
<accession>A0A1M7I0S0</accession>
<feature type="binding site" evidence="2">
    <location>
        <position position="106"/>
    </location>
    <ligand>
        <name>Mn(2+)</name>
        <dbReference type="ChEBI" id="CHEBI:29035"/>
        <label>2</label>
    </ligand>
</feature>
<dbReference type="Gene3D" id="3.40.630.10">
    <property type="entry name" value="Zn peptidases"/>
    <property type="match status" value="1"/>
</dbReference>
<keyword evidence="1 4" id="KW-0378">Hydrolase</keyword>
<dbReference type="GO" id="GO:0050118">
    <property type="term" value="F:N-acetyldiaminopimelate deacetylase activity"/>
    <property type="evidence" value="ECO:0007669"/>
    <property type="project" value="UniProtKB-ARBA"/>
</dbReference>
<evidence type="ECO:0000259" key="3">
    <source>
        <dbReference type="Pfam" id="PF07687"/>
    </source>
</evidence>
<proteinExistence type="predicted"/>
<dbReference type="NCBIfam" id="TIGR01891">
    <property type="entry name" value="amidohydrolases"/>
    <property type="match status" value="1"/>
</dbReference>
<evidence type="ECO:0000256" key="2">
    <source>
        <dbReference type="PIRSR" id="PIRSR005962-1"/>
    </source>
</evidence>
<dbReference type="Pfam" id="PF01546">
    <property type="entry name" value="Peptidase_M20"/>
    <property type="match status" value="1"/>
</dbReference>
<reference evidence="4 5" key="1">
    <citation type="submission" date="2016-11" db="EMBL/GenBank/DDBJ databases">
        <authorList>
            <person name="Jaros S."/>
            <person name="Januszkiewicz K."/>
            <person name="Wedrychowicz H."/>
        </authorList>
    </citation>
    <scope>NUCLEOTIDE SEQUENCE [LARGE SCALE GENOMIC DNA]</scope>
    <source>
        <strain evidence="4 5">DSM 16010</strain>
    </source>
</reference>
<feature type="domain" description="Peptidase M20 dimerisation" evidence="3">
    <location>
        <begin position="189"/>
        <end position="280"/>
    </location>
</feature>
<dbReference type="Proteomes" id="UP000184206">
    <property type="component" value="Unassembled WGS sequence"/>
</dbReference>
<dbReference type="EMBL" id="FRCF01000009">
    <property type="protein sequence ID" value="SHM34386.1"/>
    <property type="molecule type" value="Genomic_DNA"/>
</dbReference>
<dbReference type="PIRSF" id="PIRSF005962">
    <property type="entry name" value="Pept_M20D_amidohydro"/>
    <property type="match status" value="1"/>
</dbReference>
<gene>
    <name evidence="4" type="ORF">SAMN02745189_01992</name>
</gene>
<dbReference type="SUPFAM" id="SSF55031">
    <property type="entry name" value="Bacterial exopeptidase dimerisation domain"/>
    <property type="match status" value="1"/>
</dbReference>
<evidence type="ECO:0000256" key="1">
    <source>
        <dbReference type="ARBA" id="ARBA00022801"/>
    </source>
</evidence>
<feature type="binding site" evidence="2">
    <location>
        <position position="104"/>
    </location>
    <ligand>
        <name>Mn(2+)</name>
        <dbReference type="ChEBI" id="CHEBI:29035"/>
        <label>2</label>
    </ligand>
</feature>
<dbReference type="InterPro" id="IPR011650">
    <property type="entry name" value="Peptidase_M20_dimer"/>
</dbReference>
<keyword evidence="2" id="KW-0479">Metal-binding</keyword>
<dbReference type="InterPro" id="IPR002933">
    <property type="entry name" value="Peptidase_M20"/>
</dbReference>
<feature type="binding site" evidence="2">
    <location>
        <position position="364"/>
    </location>
    <ligand>
        <name>Mn(2+)</name>
        <dbReference type="ChEBI" id="CHEBI:29035"/>
        <label>2</label>
    </ligand>
</feature>
<evidence type="ECO:0000313" key="4">
    <source>
        <dbReference type="EMBL" id="SHM34386.1"/>
    </source>
</evidence>
<dbReference type="Gene3D" id="3.30.70.360">
    <property type="match status" value="1"/>
</dbReference>
<feature type="binding site" evidence="2">
    <location>
        <position position="140"/>
    </location>
    <ligand>
        <name>Mn(2+)</name>
        <dbReference type="ChEBI" id="CHEBI:29035"/>
        <label>2</label>
    </ligand>
</feature>
<dbReference type="AlphaFoldDB" id="A0A1M7I0S0"/>
<dbReference type="STRING" id="1123231.SAMN02745189_01992"/>
<dbReference type="GO" id="GO:0019877">
    <property type="term" value="P:diaminopimelate biosynthetic process"/>
    <property type="evidence" value="ECO:0007669"/>
    <property type="project" value="UniProtKB-ARBA"/>
</dbReference>
<dbReference type="SUPFAM" id="SSF53187">
    <property type="entry name" value="Zn-dependent exopeptidases"/>
    <property type="match status" value="1"/>
</dbReference>
<dbReference type="GO" id="GO:0046872">
    <property type="term" value="F:metal ion binding"/>
    <property type="evidence" value="ECO:0007669"/>
    <property type="project" value="UniProtKB-KW"/>
</dbReference>
<dbReference type="FunFam" id="3.30.70.360:FF:000001">
    <property type="entry name" value="N-acetyldiaminopimelate deacetylase"/>
    <property type="match status" value="1"/>
</dbReference>
<evidence type="ECO:0000313" key="5">
    <source>
        <dbReference type="Proteomes" id="UP000184206"/>
    </source>
</evidence>
<dbReference type="InterPro" id="IPR017439">
    <property type="entry name" value="Amidohydrolase"/>
</dbReference>
<dbReference type="InterPro" id="IPR036264">
    <property type="entry name" value="Bact_exopeptidase_dim_dom"/>
</dbReference>
<dbReference type="OrthoDB" id="2985724at2"/>
<feature type="binding site" evidence="2">
    <location>
        <position position="165"/>
    </location>
    <ligand>
        <name>Mn(2+)</name>
        <dbReference type="ChEBI" id="CHEBI:29035"/>
        <label>2</label>
    </ligand>
</feature>
<sequence length="396" mass="43732">MELKRIEKLAEDNFIEMIKLRRHFHMNPELSFQEFHTPAYIANYLRDLGLDVQEGVGGRGVVGKLMIDPDMPTVALRADFDALPIHDQKDVPYRSTVPGVMHACGHDAHTSVIMTAARILSENKDALKGNVVFIFQHAEEVDPGGAIQMIADGCLDGVDAIFGQHVSTSLDIGTIGYIKGTATGIPDDFTVKIKGRGGHASKPDGAIDPLAAALSFCHQMPYAVTRKASPMEPVVLSITMFNGGHQHNVIPDEVEVGGTIRTFNHETQDVMIRELKKCLEGLVTFTGISYDLDYMKGYPPVVNDHEKTDIVMQASGEVSTVNEVKPLEPSLGGEDFSYYLQRVPGTFYFTGVRNSSFRADYPHHHGMFDIDEKGLINALSVMLRSVFIYFEEESSK</sequence>
<protein>
    <submittedName>
        <fullName evidence="4">Amidohydrolase</fullName>
    </submittedName>
</protein>
<dbReference type="PANTHER" id="PTHR11014:SF63">
    <property type="entry name" value="METALLOPEPTIDASE, PUTATIVE (AFU_ORTHOLOGUE AFUA_6G09600)-RELATED"/>
    <property type="match status" value="1"/>
</dbReference>
<dbReference type="RefSeq" id="WP_084670120.1">
    <property type="nucleotide sequence ID" value="NZ_FRCF01000009.1"/>
</dbReference>
<keyword evidence="2" id="KW-0464">Manganese</keyword>
<comment type="cofactor">
    <cofactor evidence="2">
        <name>Mn(2+)</name>
        <dbReference type="ChEBI" id="CHEBI:29035"/>
    </cofactor>
    <text evidence="2">The Mn(2+) ion enhances activity.</text>
</comment>
<organism evidence="4 5">
    <name type="scientific">Lacicoccus alkaliphilus DSM 16010</name>
    <dbReference type="NCBI Taxonomy" id="1123231"/>
    <lineage>
        <taxon>Bacteria</taxon>
        <taxon>Bacillati</taxon>
        <taxon>Bacillota</taxon>
        <taxon>Bacilli</taxon>
        <taxon>Bacillales</taxon>
        <taxon>Salinicoccaceae</taxon>
        <taxon>Lacicoccus</taxon>
    </lineage>
</organism>